<keyword evidence="2" id="KW-1133">Transmembrane helix</keyword>
<feature type="transmembrane region" description="Helical" evidence="2">
    <location>
        <begin position="89"/>
        <end position="110"/>
    </location>
</feature>
<feature type="transmembrane region" description="Helical" evidence="2">
    <location>
        <begin position="130"/>
        <end position="152"/>
    </location>
</feature>
<protein>
    <recommendedName>
        <fullName evidence="5">Multidrug and toxin extrusion protein 1</fullName>
    </recommendedName>
</protein>
<dbReference type="InterPro" id="IPR002528">
    <property type="entry name" value="MATE_fam"/>
</dbReference>
<dbReference type="Pfam" id="PF01554">
    <property type="entry name" value="MatE"/>
    <property type="match status" value="1"/>
</dbReference>
<dbReference type="GO" id="GO:0016020">
    <property type="term" value="C:membrane"/>
    <property type="evidence" value="ECO:0007669"/>
    <property type="project" value="InterPro"/>
</dbReference>
<feature type="transmembrane region" description="Helical" evidence="2">
    <location>
        <begin position="56"/>
        <end position="77"/>
    </location>
</feature>
<keyword evidence="2" id="KW-0812">Transmembrane</keyword>
<evidence type="ECO:0000256" key="2">
    <source>
        <dbReference type="SAM" id="Phobius"/>
    </source>
</evidence>
<dbReference type="GO" id="GO:0042910">
    <property type="term" value="F:xenobiotic transmembrane transporter activity"/>
    <property type="evidence" value="ECO:0007669"/>
    <property type="project" value="InterPro"/>
</dbReference>
<evidence type="ECO:0000313" key="3">
    <source>
        <dbReference type="Ensembl" id="ENSSLUP00000003959.1"/>
    </source>
</evidence>
<dbReference type="AlphaFoldDB" id="A0A8C9X2C8"/>
<dbReference type="Ensembl" id="ENSSLUT00000004084.1">
    <property type="protein sequence ID" value="ENSSLUP00000003959.1"/>
    <property type="gene ID" value="ENSSLUG00000001761.1"/>
</dbReference>
<dbReference type="GO" id="GO:0015297">
    <property type="term" value="F:antiporter activity"/>
    <property type="evidence" value="ECO:0007669"/>
    <property type="project" value="InterPro"/>
</dbReference>
<dbReference type="Proteomes" id="UP000694568">
    <property type="component" value="Unplaced"/>
</dbReference>
<reference evidence="3" key="1">
    <citation type="submission" date="2025-08" db="UniProtKB">
        <authorList>
            <consortium name="Ensembl"/>
        </authorList>
    </citation>
    <scope>IDENTIFICATION</scope>
</reference>
<keyword evidence="2" id="KW-0472">Membrane</keyword>
<evidence type="ECO:0000313" key="4">
    <source>
        <dbReference type="Proteomes" id="UP000694568"/>
    </source>
</evidence>
<organism evidence="3 4">
    <name type="scientific">Sander lucioperca</name>
    <name type="common">Pike-perch</name>
    <name type="synonym">Perca lucioperca</name>
    <dbReference type="NCBI Taxonomy" id="283035"/>
    <lineage>
        <taxon>Eukaryota</taxon>
        <taxon>Metazoa</taxon>
        <taxon>Chordata</taxon>
        <taxon>Craniata</taxon>
        <taxon>Vertebrata</taxon>
        <taxon>Euteleostomi</taxon>
        <taxon>Actinopterygii</taxon>
        <taxon>Neopterygii</taxon>
        <taxon>Teleostei</taxon>
        <taxon>Neoteleostei</taxon>
        <taxon>Acanthomorphata</taxon>
        <taxon>Eupercaria</taxon>
        <taxon>Perciformes</taxon>
        <taxon>Percoidei</taxon>
        <taxon>Percidae</taxon>
        <taxon>Luciopercinae</taxon>
        <taxon>Sander</taxon>
    </lineage>
</organism>
<evidence type="ECO:0000256" key="1">
    <source>
        <dbReference type="ARBA" id="ARBA00010199"/>
    </source>
</evidence>
<keyword evidence="4" id="KW-1185">Reference proteome</keyword>
<comment type="similarity">
    <text evidence="1">Belongs to the multi antimicrobial extrusion (MATE) (TC 2.A.66.1) family.</text>
</comment>
<accession>A0A8C9X2C8</accession>
<name>A0A8C9X2C8_SANLU</name>
<evidence type="ECO:0008006" key="5">
    <source>
        <dbReference type="Google" id="ProtNLM"/>
    </source>
</evidence>
<dbReference type="GeneTree" id="ENSGT00940000163234"/>
<sequence length="208" mass="22944">MEDLGLQFANSHRMNSQSEAVPTVVPRDTLCTKCLKCIKDWLLVDFKKETILLVKLAGPVFMSQLLGFLINFVSAVFCGHLGVTELAAVAYAIAVINVTGVSIGTGLATVFDTLISQTYGSGNLKHVGVILQRGVLIQMLTCFPCWAILINLEHILLAVKQSPEVARSVLIRLPNAQYAHIPSRFIYIYIKYLFGKTLLLQQLCFSTL</sequence>
<proteinExistence type="inferred from homology"/>
<reference evidence="3" key="2">
    <citation type="submission" date="2025-09" db="UniProtKB">
        <authorList>
            <consortium name="Ensembl"/>
        </authorList>
    </citation>
    <scope>IDENTIFICATION</scope>
</reference>
<dbReference type="PANTHER" id="PTHR11206">
    <property type="entry name" value="MULTIDRUG RESISTANCE PROTEIN"/>
    <property type="match status" value="1"/>
</dbReference>